<dbReference type="InterPro" id="IPR002100">
    <property type="entry name" value="TF_MADSbox"/>
</dbReference>
<dbReference type="InterPro" id="IPR050142">
    <property type="entry name" value="MADS-box/MEF2_TF"/>
</dbReference>
<sequence>MGRGKIEIKRIENSTNRQVTYSKRRGGIFKKARELTVLCDAEVSLLMFSSTGKLSEYCSPSTTTKKVYDRYQEVTGINLWSSHYEKMQNHLNKLNDENSSLRREIRQRMGEDLDGLEMEELRGLEQNMDNALKVVRERKYHVIHTQCDTYRKKIRNLEDTNKRFLRALEGRDESGAFLYADSSRPDCESAFGLANGAPHMFGFRLQPCQPNLQDAGYGTHDLRLA</sequence>
<dbReference type="InterPro" id="IPR036879">
    <property type="entry name" value="TF_MADSbox_sf"/>
</dbReference>
<dbReference type="GO" id="GO:0000977">
    <property type="term" value="F:RNA polymerase II transcription regulatory region sequence-specific DNA binding"/>
    <property type="evidence" value="ECO:0007669"/>
    <property type="project" value="InterPro"/>
</dbReference>
<dbReference type="OrthoDB" id="1898716at2759"/>
<feature type="coiled-coil region" evidence="6">
    <location>
        <begin position="84"/>
        <end position="111"/>
    </location>
</feature>
<evidence type="ECO:0000313" key="10">
    <source>
        <dbReference type="EMBL" id="KAG9441748.1"/>
    </source>
</evidence>
<dbReference type="PROSITE" id="PS51297">
    <property type="entry name" value="K_BOX"/>
    <property type="match status" value="1"/>
</dbReference>
<name>A0A0U3SU17_ARIFI</name>
<evidence type="ECO:0000256" key="2">
    <source>
        <dbReference type="ARBA" id="ARBA00023015"/>
    </source>
</evidence>
<keyword evidence="11" id="KW-1185">Reference proteome</keyword>
<dbReference type="AlphaFoldDB" id="A0A0U3SU17"/>
<evidence type="ECO:0000313" key="11">
    <source>
        <dbReference type="Proteomes" id="UP000825729"/>
    </source>
</evidence>
<feature type="non-terminal residue" evidence="9">
    <location>
        <position position="1"/>
    </location>
</feature>
<evidence type="ECO:0000256" key="6">
    <source>
        <dbReference type="SAM" id="Coils"/>
    </source>
</evidence>
<feature type="domain" description="MADS-box" evidence="7">
    <location>
        <begin position="1"/>
        <end position="61"/>
    </location>
</feature>
<keyword evidence="6" id="KW-0175">Coiled coil</keyword>
<evidence type="ECO:0000256" key="4">
    <source>
        <dbReference type="ARBA" id="ARBA00023163"/>
    </source>
</evidence>
<dbReference type="Proteomes" id="UP000825729">
    <property type="component" value="Unassembled WGS sequence"/>
</dbReference>
<keyword evidence="3" id="KW-0238">DNA-binding</keyword>
<protein>
    <submittedName>
        <fullName evidence="9">APETALA3</fullName>
    </submittedName>
</protein>
<evidence type="ECO:0000256" key="3">
    <source>
        <dbReference type="ARBA" id="ARBA00023125"/>
    </source>
</evidence>
<reference evidence="10 11" key="2">
    <citation type="submission" date="2021-07" db="EMBL/GenBank/DDBJ databases">
        <title>The Aristolochia fimbriata genome: insights into angiosperm evolution, floral development and chemical biosynthesis.</title>
        <authorList>
            <person name="Jiao Y."/>
        </authorList>
    </citation>
    <scope>NUCLEOTIDE SEQUENCE [LARGE SCALE GENOMIC DNA]</scope>
    <source>
        <strain evidence="10">IBCAS-2021</strain>
        <tissue evidence="10">Leaf</tissue>
    </source>
</reference>
<evidence type="ECO:0000259" key="8">
    <source>
        <dbReference type="PROSITE" id="PS51297"/>
    </source>
</evidence>
<dbReference type="GO" id="GO:0003700">
    <property type="term" value="F:DNA-binding transcription factor activity"/>
    <property type="evidence" value="ECO:0007669"/>
    <property type="project" value="InterPro"/>
</dbReference>
<dbReference type="GO" id="GO:0046983">
    <property type="term" value="F:protein dimerization activity"/>
    <property type="evidence" value="ECO:0007669"/>
    <property type="project" value="InterPro"/>
</dbReference>
<dbReference type="Pfam" id="PF00319">
    <property type="entry name" value="SRF-TF"/>
    <property type="match status" value="1"/>
</dbReference>
<dbReference type="PANTHER" id="PTHR48019">
    <property type="entry name" value="SERUM RESPONSE FACTOR HOMOLOG"/>
    <property type="match status" value="1"/>
</dbReference>
<reference evidence="9" key="1">
    <citation type="journal article" date="2015" name="Front. Plant Sci.">
        <title>Flower Development and Perianth Identity Candidate Genes in the Basal Angiosperm Aristolochia fimbriata (Piperales: Aristolochiaceae).</title>
        <authorList>
            <person name="Pabon-Mora N."/>
            <person name="Suarez-Baron H."/>
            <person name="Ambrose B.A."/>
            <person name="Gonzalez F."/>
        </authorList>
    </citation>
    <scope>NUCLEOTIDE SEQUENCE</scope>
</reference>
<dbReference type="EMBL" id="JAINDJ010000007">
    <property type="protein sequence ID" value="KAG9441748.1"/>
    <property type="molecule type" value="Genomic_DNA"/>
</dbReference>
<feature type="domain" description="K-box" evidence="8">
    <location>
        <begin position="84"/>
        <end position="174"/>
    </location>
</feature>
<dbReference type="OMA" id="IFAFRLQ"/>
<organism evidence="9">
    <name type="scientific">Aristolochia fimbriata</name>
    <name type="common">White veined hardy Dutchman's pipe vine</name>
    <dbReference type="NCBI Taxonomy" id="158543"/>
    <lineage>
        <taxon>Eukaryota</taxon>
        <taxon>Viridiplantae</taxon>
        <taxon>Streptophyta</taxon>
        <taxon>Embryophyta</taxon>
        <taxon>Tracheophyta</taxon>
        <taxon>Spermatophyta</taxon>
        <taxon>Magnoliopsida</taxon>
        <taxon>Magnoliidae</taxon>
        <taxon>Piperales</taxon>
        <taxon>Aristolochiaceae</taxon>
        <taxon>Aristolochia</taxon>
    </lineage>
</organism>
<evidence type="ECO:0000256" key="1">
    <source>
        <dbReference type="ARBA" id="ARBA00004123"/>
    </source>
</evidence>
<dbReference type="Pfam" id="PF01486">
    <property type="entry name" value="K-box"/>
    <property type="match status" value="1"/>
</dbReference>
<keyword evidence="4" id="KW-0804">Transcription</keyword>
<dbReference type="EMBL" id="KT957088">
    <property type="protein sequence ID" value="ALV83437.1"/>
    <property type="molecule type" value="mRNA"/>
</dbReference>
<dbReference type="SMART" id="SM00432">
    <property type="entry name" value="MADS"/>
    <property type="match status" value="1"/>
</dbReference>
<dbReference type="PRINTS" id="PR00404">
    <property type="entry name" value="MADSDOMAIN"/>
</dbReference>
<dbReference type="GO" id="GO:0005634">
    <property type="term" value="C:nucleus"/>
    <property type="evidence" value="ECO:0007669"/>
    <property type="project" value="UniProtKB-SubCell"/>
</dbReference>
<evidence type="ECO:0000259" key="7">
    <source>
        <dbReference type="PROSITE" id="PS50066"/>
    </source>
</evidence>
<keyword evidence="5" id="KW-0539">Nucleus</keyword>
<evidence type="ECO:0000313" key="9">
    <source>
        <dbReference type="EMBL" id="ALV83437.1"/>
    </source>
</evidence>
<proteinExistence type="evidence at transcript level"/>
<gene>
    <name evidence="9" type="primary">AP3</name>
    <name evidence="10" type="ORF">H6P81_017602</name>
</gene>
<dbReference type="GO" id="GO:0045944">
    <property type="term" value="P:positive regulation of transcription by RNA polymerase II"/>
    <property type="evidence" value="ECO:0007669"/>
    <property type="project" value="InterPro"/>
</dbReference>
<dbReference type="PROSITE" id="PS00350">
    <property type="entry name" value="MADS_BOX_1"/>
    <property type="match status" value="1"/>
</dbReference>
<dbReference type="SUPFAM" id="SSF55455">
    <property type="entry name" value="SRF-like"/>
    <property type="match status" value="1"/>
</dbReference>
<dbReference type="PROSITE" id="PS50066">
    <property type="entry name" value="MADS_BOX_2"/>
    <property type="match status" value="1"/>
</dbReference>
<evidence type="ECO:0000256" key="5">
    <source>
        <dbReference type="ARBA" id="ARBA00023242"/>
    </source>
</evidence>
<comment type="subcellular location">
    <subcellularLocation>
        <location evidence="1">Nucleus</location>
    </subcellularLocation>
</comment>
<dbReference type="Gene3D" id="3.40.1810.10">
    <property type="entry name" value="Transcription factor, MADS-box"/>
    <property type="match status" value="1"/>
</dbReference>
<dbReference type="InterPro" id="IPR002487">
    <property type="entry name" value="TF_Kbox"/>
</dbReference>
<dbReference type="CDD" id="cd00265">
    <property type="entry name" value="MADS_MEF2_like"/>
    <property type="match status" value="1"/>
</dbReference>
<feature type="non-terminal residue" evidence="9">
    <location>
        <position position="225"/>
    </location>
</feature>
<dbReference type="InterPro" id="IPR033896">
    <property type="entry name" value="MEF2-like_N"/>
</dbReference>
<keyword evidence="2" id="KW-0805">Transcription regulation</keyword>
<accession>A0A0U3SU17</accession>